<gene>
    <name evidence="2" type="ORF">VPNG_09838</name>
</gene>
<dbReference type="InterPro" id="IPR046676">
    <property type="entry name" value="DUF6546"/>
</dbReference>
<proteinExistence type="predicted"/>
<dbReference type="Proteomes" id="UP000285146">
    <property type="component" value="Unassembled WGS sequence"/>
</dbReference>
<keyword evidence="3" id="KW-1185">Reference proteome</keyword>
<evidence type="ECO:0000313" key="2">
    <source>
        <dbReference type="EMBL" id="ROV90823.1"/>
    </source>
</evidence>
<name>A0A423VIR5_9PEZI</name>
<sequence length="136" mass="15527">MRVRISGLEFFGRLSEAAPKLKELCVQTWEPRPMGDLSNAAIELSQRLVQMDLEIPTSELRSLFTPYWDGNFDPESPPALAWPRLTHLILDAYGLAVRSNCEKNGILMALGRALRQMPRLQLLKLEAGWYCHVSFR</sequence>
<evidence type="ECO:0000313" key="3">
    <source>
        <dbReference type="Proteomes" id="UP000285146"/>
    </source>
</evidence>
<evidence type="ECO:0000259" key="1">
    <source>
        <dbReference type="Pfam" id="PF20183"/>
    </source>
</evidence>
<dbReference type="Pfam" id="PF20183">
    <property type="entry name" value="DUF6546"/>
    <property type="match status" value="1"/>
</dbReference>
<comment type="caution">
    <text evidence="2">The sequence shown here is derived from an EMBL/GenBank/DDBJ whole genome shotgun (WGS) entry which is preliminary data.</text>
</comment>
<dbReference type="AlphaFoldDB" id="A0A423VIR5"/>
<reference evidence="2 3" key="1">
    <citation type="submission" date="2015-09" db="EMBL/GenBank/DDBJ databases">
        <title>Host preference determinants of Valsa canker pathogens revealed by comparative genomics.</title>
        <authorList>
            <person name="Yin Z."/>
            <person name="Huang L."/>
        </authorList>
    </citation>
    <scope>NUCLEOTIDE SEQUENCE [LARGE SCALE GENOMIC DNA]</scope>
    <source>
        <strain evidence="2 3">SXYLt</strain>
    </source>
</reference>
<protein>
    <recommendedName>
        <fullName evidence="1">DUF6546 domain-containing protein</fullName>
    </recommendedName>
</protein>
<feature type="domain" description="DUF6546" evidence="1">
    <location>
        <begin position="69"/>
        <end position="125"/>
    </location>
</feature>
<dbReference type="InParanoid" id="A0A423VIR5"/>
<dbReference type="EMBL" id="LKEB01000095">
    <property type="protein sequence ID" value="ROV90823.1"/>
    <property type="molecule type" value="Genomic_DNA"/>
</dbReference>
<accession>A0A423VIR5</accession>
<organism evidence="2 3">
    <name type="scientific">Cytospora leucostoma</name>
    <dbReference type="NCBI Taxonomy" id="1230097"/>
    <lineage>
        <taxon>Eukaryota</taxon>
        <taxon>Fungi</taxon>
        <taxon>Dikarya</taxon>
        <taxon>Ascomycota</taxon>
        <taxon>Pezizomycotina</taxon>
        <taxon>Sordariomycetes</taxon>
        <taxon>Sordariomycetidae</taxon>
        <taxon>Diaporthales</taxon>
        <taxon>Cytosporaceae</taxon>
        <taxon>Cytospora</taxon>
    </lineage>
</organism>